<dbReference type="InterPro" id="IPR001763">
    <property type="entry name" value="Rhodanese-like_dom"/>
</dbReference>
<dbReference type="Gene3D" id="3.40.250.10">
    <property type="entry name" value="Rhodanese-like domain"/>
    <property type="match status" value="1"/>
</dbReference>
<dbReference type="GeneID" id="42003276"/>
<dbReference type="PROSITE" id="PS50206">
    <property type="entry name" value="RHODANESE_3"/>
    <property type="match status" value="1"/>
</dbReference>
<evidence type="ECO:0000259" key="1">
    <source>
        <dbReference type="PROSITE" id="PS50206"/>
    </source>
</evidence>
<dbReference type="RefSeq" id="XP_031025942.1">
    <property type="nucleotide sequence ID" value="XM_031167979.1"/>
</dbReference>
<organism evidence="2 3">
    <name type="scientific">Synchytrium microbalum</name>
    <dbReference type="NCBI Taxonomy" id="1806994"/>
    <lineage>
        <taxon>Eukaryota</taxon>
        <taxon>Fungi</taxon>
        <taxon>Fungi incertae sedis</taxon>
        <taxon>Chytridiomycota</taxon>
        <taxon>Chytridiomycota incertae sedis</taxon>
        <taxon>Chytridiomycetes</taxon>
        <taxon>Synchytriales</taxon>
        <taxon>Synchytriaceae</taxon>
        <taxon>Synchytrium</taxon>
    </lineage>
</organism>
<evidence type="ECO:0000313" key="2">
    <source>
        <dbReference type="EMBL" id="TPX35469.1"/>
    </source>
</evidence>
<dbReference type="Proteomes" id="UP000319731">
    <property type="component" value="Unassembled WGS sequence"/>
</dbReference>
<dbReference type="GO" id="GO:0004792">
    <property type="term" value="F:thiosulfate-cyanide sulfurtransferase activity"/>
    <property type="evidence" value="ECO:0007669"/>
    <property type="project" value="TreeGrafter"/>
</dbReference>
<protein>
    <recommendedName>
        <fullName evidence="1">Rhodanese domain-containing protein</fullName>
    </recommendedName>
</protein>
<proteinExistence type="predicted"/>
<dbReference type="SMART" id="SM00450">
    <property type="entry name" value="RHOD"/>
    <property type="match status" value="1"/>
</dbReference>
<dbReference type="PANTHER" id="PTHR44086">
    <property type="entry name" value="THIOSULFATE SULFURTRANSFERASE RDL2, MITOCHONDRIAL-RELATED"/>
    <property type="match status" value="1"/>
</dbReference>
<gene>
    <name evidence="2" type="ORF">SmJEL517_g02051</name>
</gene>
<evidence type="ECO:0000313" key="3">
    <source>
        <dbReference type="Proteomes" id="UP000319731"/>
    </source>
</evidence>
<feature type="domain" description="Rhodanese" evidence="1">
    <location>
        <begin position="75"/>
        <end position="165"/>
    </location>
</feature>
<dbReference type="Pfam" id="PF00581">
    <property type="entry name" value="Rhodanese"/>
    <property type="match status" value="1"/>
</dbReference>
<keyword evidence="3" id="KW-1185">Reference proteome</keyword>
<dbReference type="EMBL" id="QEAO01000008">
    <property type="protein sequence ID" value="TPX35469.1"/>
    <property type="molecule type" value="Genomic_DNA"/>
</dbReference>
<dbReference type="OrthoDB" id="566238at2759"/>
<name>A0A507C8J7_9FUNG</name>
<accession>A0A507C8J7</accession>
<comment type="caution">
    <text evidence="2">The sequence shown here is derived from an EMBL/GenBank/DDBJ whole genome shotgun (WGS) entry which is preliminary data.</text>
</comment>
<sequence>MQRQGWGVASKTLCIKSAAARSSIQTRPSRLFSSSVPVSGLFKDYVKNLESSGTVKEITPAELSAKLTADPVHGAAKTFHLIDVREPYEWNEEHISGATYIGKGVLERDIEGVVPDVYDEVVVYCAGGLRSVIAADSLQKLGYKNVATLQGGIGNFKTQGFNIQQNFAMYSDKGKH</sequence>
<dbReference type="AlphaFoldDB" id="A0A507C8J7"/>
<reference evidence="2 3" key="1">
    <citation type="journal article" date="2019" name="Sci. Rep.">
        <title>Comparative genomics of chytrid fungi reveal insights into the obligate biotrophic and pathogenic lifestyle of Synchytrium endobioticum.</title>
        <authorList>
            <person name="van de Vossenberg B.T.L.H."/>
            <person name="Warris S."/>
            <person name="Nguyen H.D.T."/>
            <person name="van Gent-Pelzer M.P.E."/>
            <person name="Joly D.L."/>
            <person name="van de Geest H.C."/>
            <person name="Bonants P.J.M."/>
            <person name="Smith D.S."/>
            <person name="Levesque C.A."/>
            <person name="van der Lee T.A.J."/>
        </authorList>
    </citation>
    <scope>NUCLEOTIDE SEQUENCE [LARGE SCALE GENOMIC DNA]</scope>
    <source>
        <strain evidence="2 3">JEL517</strain>
    </source>
</reference>
<dbReference type="InterPro" id="IPR036873">
    <property type="entry name" value="Rhodanese-like_dom_sf"/>
</dbReference>
<dbReference type="SUPFAM" id="SSF52821">
    <property type="entry name" value="Rhodanese/Cell cycle control phosphatase"/>
    <property type="match status" value="1"/>
</dbReference>
<dbReference type="GO" id="GO:0005739">
    <property type="term" value="C:mitochondrion"/>
    <property type="evidence" value="ECO:0007669"/>
    <property type="project" value="TreeGrafter"/>
</dbReference>
<dbReference type="PANTHER" id="PTHR44086:SF10">
    <property type="entry name" value="THIOSULFATE SULFURTRANSFERASE_RHODANESE-LIKE DOMAIN-CONTAINING PROTEIN 3"/>
    <property type="match status" value="1"/>
</dbReference>
<dbReference type="STRING" id="1806994.A0A507C8J7"/>
<dbReference type="CDD" id="cd00158">
    <property type="entry name" value="RHOD"/>
    <property type="match status" value="1"/>
</dbReference>